<comment type="caution">
    <text evidence="1">The sequence shown here is derived from an EMBL/GenBank/DDBJ whole genome shotgun (WGS) entry which is preliminary data.</text>
</comment>
<gene>
    <name evidence="1" type="ORF">CAUJ_LOCUS6436</name>
</gene>
<dbReference type="AlphaFoldDB" id="A0A8S1H579"/>
<proteinExistence type="predicted"/>
<name>A0A8S1H579_9PELO</name>
<reference evidence="1" key="1">
    <citation type="submission" date="2020-10" db="EMBL/GenBank/DDBJ databases">
        <authorList>
            <person name="Kikuchi T."/>
        </authorList>
    </citation>
    <scope>NUCLEOTIDE SEQUENCE</scope>
    <source>
        <strain evidence="1">NKZ352</strain>
    </source>
</reference>
<evidence type="ECO:0000313" key="1">
    <source>
        <dbReference type="EMBL" id="CAD6190517.1"/>
    </source>
</evidence>
<sequence length="78" mass="8060">MSVMTNEKVKGEPLEDLKMCPAHSLSASGIVHQLSASPLAAAPFSIEVTRAEILATDDLAGRSAAANPACCALSINCY</sequence>
<evidence type="ECO:0000313" key="2">
    <source>
        <dbReference type="Proteomes" id="UP000835052"/>
    </source>
</evidence>
<protein>
    <submittedName>
        <fullName evidence="1">Uncharacterized protein</fullName>
    </submittedName>
</protein>
<keyword evidence="2" id="KW-1185">Reference proteome</keyword>
<organism evidence="1 2">
    <name type="scientific">Caenorhabditis auriculariae</name>
    <dbReference type="NCBI Taxonomy" id="2777116"/>
    <lineage>
        <taxon>Eukaryota</taxon>
        <taxon>Metazoa</taxon>
        <taxon>Ecdysozoa</taxon>
        <taxon>Nematoda</taxon>
        <taxon>Chromadorea</taxon>
        <taxon>Rhabditida</taxon>
        <taxon>Rhabditina</taxon>
        <taxon>Rhabditomorpha</taxon>
        <taxon>Rhabditoidea</taxon>
        <taxon>Rhabditidae</taxon>
        <taxon>Peloderinae</taxon>
        <taxon>Caenorhabditis</taxon>
    </lineage>
</organism>
<dbReference type="EMBL" id="CAJGYM010000016">
    <property type="protein sequence ID" value="CAD6190517.1"/>
    <property type="molecule type" value="Genomic_DNA"/>
</dbReference>
<accession>A0A8S1H579</accession>
<dbReference type="Proteomes" id="UP000835052">
    <property type="component" value="Unassembled WGS sequence"/>
</dbReference>